<comment type="similarity">
    <text evidence="1">Belongs to the N(4)/N(6)-methyltransferase family.</text>
</comment>
<proteinExistence type="inferred from homology"/>
<dbReference type="EMBL" id="CP039631">
    <property type="protein sequence ID" value="QCG65286.1"/>
    <property type="molecule type" value="Genomic_DNA"/>
</dbReference>
<organism evidence="5 6">
    <name type="scientific">Pseudomonas veronii</name>
    <dbReference type="NCBI Taxonomy" id="76761"/>
    <lineage>
        <taxon>Bacteria</taxon>
        <taxon>Pseudomonadati</taxon>
        <taxon>Pseudomonadota</taxon>
        <taxon>Gammaproteobacteria</taxon>
        <taxon>Pseudomonadales</taxon>
        <taxon>Pseudomonadaceae</taxon>
        <taxon>Pseudomonas</taxon>
    </lineage>
</organism>
<protein>
    <submittedName>
        <fullName evidence="5">N-6 DNA methylase</fullName>
    </submittedName>
</protein>
<dbReference type="RefSeq" id="WP_141123081.1">
    <property type="nucleotide sequence ID" value="NZ_CP039631.3"/>
</dbReference>
<dbReference type="InterPro" id="IPR003356">
    <property type="entry name" value="DNA_methylase_A-5"/>
</dbReference>
<dbReference type="SUPFAM" id="SSF53335">
    <property type="entry name" value="S-adenosyl-L-methionine-dependent methyltransferases"/>
    <property type="match status" value="1"/>
</dbReference>
<dbReference type="Gene3D" id="3.90.220.20">
    <property type="entry name" value="DNA methylase specificity domains"/>
    <property type="match status" value="1"/>
</dbReference>
<sequence>MNQYQTFLKHIAAALPMMPAYDRTLITLTVTAWLRASRDQQLPVALRLLEVIDEPTHVPRAFNDIRALWRMDESFAVGEDELMMVVKAVLRLEQPGQPTEWGWVSGSDFVYEANLPSQPITLAPYVAHIVTVIALSEKPTTVYVPFETSGQLASRLLKRNVDIWVASTNPQLVQLGLINAGIHELPLHPIDPVISSTALESKGFTQFGAAVAAIDFKNNYATVRHDPDVLSRYSHPSAVGSLAAAFHMLTHINGKVVLVVPDSLLFSPGAERGFRQHLLENRWLEAVVSLPKDDVRGLKGSASILVMNTSTASENVLFLKVVPELLGTTQRGESKPHHVLGLLRDRQSGHFSTLASAADLLTFADLNLEPGRHLESRAARDRDRDEPHVSIDDHFELIRPRQHHSGLSGVPVQELQASDIPDYGLVQSACKPSKHDLEGPNARVYFLQENDVVICIKGAVGRVGCVSNAPPVGEGGWVCGQSIAVLRSRRQSYNPQALMMYLRSPVGQAQLHRLIVGTSSPTIQGKALKGLEIPVLTPVQSDMAAEALEKRSLLMLKYFN</sequence>
<feature type="domain" description="DNA methylase adenine-specific" evidence="4">
    <location>
        <begin position="160"/>
        <end position="323"/>
    </location>
</feature>
<dbReference type="GO" id="GO:0009307">
    <property type="term" value="P:DNA restriction-modification system"/>
    <property type="evidence" value="ECO:0007669"/>
    <property type="project" value="UniProtKB-KW"/>
</dbReference>
<evidence type="ECO:0000256" key="1">
    <source>
        <dbReference type="ARBA" id="ARBA00006594"/>
    </source>
</evidence>
<keyword evidence="3" id="KW-0238">DNA-binding</keyword>
<dbReference type="GO" id="GO:0032259">
    <property type="term" value="P:methylation"/>
    <property type="evidence" value="ECO:0007669"/>
    <property type="project" value="UniProtKB-KW"/>
</dbReference>
<dbReference type="InterPro" id="IPR029063">
    <property type="entry name" value="SAM-dependent_MTases_sf"/>
</dbReference>
<reference evidence="6" key="1">
    <citation type="submission" date="2019-04" db="EMBL/GenBank/DDBJ databases">
        <title>Complete genome sequence of Pseudomonas veronii strain PVy, a versatile degrader capable of using multiple contaminants as sole carbon sources.</title>
        <authorList>
            <person name="Lopez-Echartea E."/>
            <person name="Ridl J."/>
            <person name="Pajer P."/>
            <person name="Strejcek M."/>
            <person name="Suman J."/>
            <person name="Uhlik O."/>
        </authorList>
    </citation>
    <scope>NUCLEOTIDE SEQUENCE [LARGE SCALE GENOMIC DNA]</scope>
    <source>
        <strain evidence="6">Pvy</strain>
    </source>
</reference>
<dbReference type="GO" id="GO:0008170">
    <property type="term" value="F:N-methyltransferase activity"/>
    <property type="evidence" value="ECO:0007669"/>
    <property type="project" value="InterPro"/>
</dbReference>
<evidence type="ECO:0000313" key="6">
    <source>
        <dbReference type="Proteomes" id="UP000298274"/>
    </source>
</evidence>
<evidence type="ECO:0000256" key="2">
    <source>
        <dbReference type="ARBA" id="ARBA00022747"/>
    </source>
</evidence>
<dbReference type="Proteomes" id="UP000298274">
    <property type="component" value="Chromosome"/>
</dbReference>
<keyword evidence="5" id="KW-0808">Transferase</keyword>
<keyword evidence="5" id="KW-0489">Methyltransferase</keyword>
<accession>A0A4V1DB40</accession>
<evidence type="ECO:0000256" key="3">
    <source>
        <dbReference type="ARBA" id="ARBA00023125"/>
    </source>
</evidence>
<dbReference type="GO" id="GO:0003677">
    <property type="term" value="F:DNA binding"/>
    <property type="evidence" value="ECO:0007669"/>
    <property type="project" value="UniProtKB-KW"/>
</dbReference>
<dbReference type="Pfam" id="PF02384">
    <property type="entry name" value="N6_Mtase"/>
    <property type="match status" value="1"/>
</dbReference>
<evidence type="ECO:0000313" key="5">
    <source>
        <dbReference type="EMBL" id="QCG65286.1"/>
    </source>
</evidence>
<keyword evidence="2" id="KW-0680">Restriction system</keyword>
<evidence type="ECO:0000259" key="4">
    <source>
        <dbReference type="Pfam" id="PF02384"/>
    </source>
</evidence>
<dbReference type="InterPro" id="IPR044946">
    <property type="entry name" value="Restrct_endonuc_typeI_TRD_sf"/>
</dbReference>
<dbReference type="Gene3D" id="3.40.50.150">
    <property type="entry name" value="Vaccinia Virus protein VP39"/>
    <property type="match status" value="1"/>
</dbReference>
<dbReference type="SUPFAM" id="SSF116734">
    <property type="entry name" value="DNA methylase specificity domain"/>
    <property type="match status" value="1"/>
</dbReference>
<name>A0A4V1DB40_PSEVE</name>
<dbReference type="AlphaFoldDB" id="A0A4V1DB40"/>
<gene>
    <name evidence="5" type="ORF">E4167_07950</name>
</gene>